<organism evidence="2 3">
    <name type="scientific">Pararge aegeria aegeria</name>
    <dbReference type="NCBI Taxonomy" id="348720"/>
    <lineage>
        <taxon>Eukaryota</taxon>
        <taxon>Metazoa</taxon>
        <taxon>Ecdysozoa</taxon>
        <taxon>Arthropoda</taxon>
        <taxon>Hexapoda</taxon>
        <taxon>Insecta</taxon>
        <taxon>Pterygota</taxon>
        <taxon>Neoptera</taxon>
        <taxon>Endopterygota</taxon>
        <taxon>Lepidoptera</taxon>
        <taxon>Glossata</taxon>
        <taxon>Ditrysia</taxon>
        <taxon>Papilionoidea</taxon>
        <taxon>Nymphalidae</taxon>
        <taxon>Satyrinae</taxon>
        <taxon>Satyrini</taxon>
        <taxon>Parargina</taxon>
        <taxon>Pararge</taxon>
    </lineage>
</organism>
<sequence>DIAARNCVITSKLQLKLTFPALTRGPNSHEYYKHHDQVIPLRWLPYEAVIDGEYSTKSDVYMFAATIWEVGHTFIALASL</sequence>
<dbReference type="Gene3D" id="1.10.510.10">
    <property type="entry name" value="Transferase(Phosphotransferase) domain 1"/>
    <property type="match status" value="1"/>
</dbReference>
<dbReference type="AlphaFoldDB" id="A0A8S4QEF2"/>
<protein>
    <submittedName>
        <fullName evidence="2">Jg14842 protein</fullName>
    </submittedName>
</protein>
<evidence type="ECO:0000313" key="2">
    <source>
        <dbReference type="EMBL" id="CAH2208038.1"/>
    </source>
</evidence>
<dbReference type="GO" id="GO:0004714">
    <property type="term" value="F:transmembrane receptor protein tyrosine kinase activity"/>
    <property type="evidence" value="ECO:0007669"/>
    <property type="project" value="TreeGrafter"/>
</dbReference>
<gene>
    <name evidence="2" type="primary">jg14842</name>
    <name evidence="2" type="ORF">PAEG_LOCUS655</name>
</gene>
<comment type="caution">
    <text evidence="2">The sequence shown here is derived from an EMBL/GenBank/DDBJ whole genome shotgun (WGS) entry which is preliminary data.</text>
</comment>
<name>A0A8S4QEF2_9NEOP</name>
<keyword evidence="3" id="KW-1185">Reference proteome</keyword>
<dbReference type="PANTHER" id="PTHR24416:SF573">
    <property type="entry name" value="INACTIVE TYROSINE-PROTEIN KINASE 7"/>
    <property type="match status" value="1"/>
</dbReference>
<dbReference type="SUPFAM" id="SSF56112">
    <property type="entry name" value="Protein kinase-like (PK-like)"/>
    <property type="match status" value="1"/>
</dbReference>
<accession>A0A8S4QEF2</accession>
<dbReference type="PANTHER" id="PTHR24416">
    <property type="entry name" value="TYROSINE-PROTEIN KINASE RECEPTOR"/>
    <property type="match status" value="1"/>
</dbReference>
<feature type="non-terminal residue" evidence="2">
    <location>
        <position position="1"/>
    </location>
</feature>
<dbReference type="InterPro" id="IPR011009">
    <property type="entry name" value="Kinase-like_dom_sf"/>
</dbReference>
<dbReference type="OrthoDB" id="2413561at2759"/>
<feature type="domain" description="Serine-threonine/tyrosine-protein kinase catalytic" evidence="1">
    <location>
        <begin position="1"/>
        <end position="70"/>
    </location>
</feature>
<dbReference type="InterPro" id="IPR050122">
    <property type="entry name" value="RTK"/>
</dbReference>
<evidence type="ECO:0000259" key="1">
    <source>
        <dbReference type="Pfam" id="PF07714"/>
    </source>
</evidence>
<evidence type="ECO:0000313" key="3">
    <source>
        <dbReference type="Proteomes" id="UP000838756"/>
    </source>
</evidence>
<dbReference type="Proteomes" id="UP000838756">
    <property type="component" value="Unassembled WGS sequence"/>
</dbReference>
<proteinExistence type="predicted"/>
<dbReference type="InterPro" id="IPR001245">
    <property type="entry name" value="Ser-Thr/Tyr_kinase_cat_dom"/>
</dbReference>
<dbReference type="EMBL" id="CAKXAJ010002046">
    <property type="protein sequence ID" value="CAH2208038.1"/>
    <property type="molecule type" value="Genomic_DNA"/>
</dbReference>
<reference evidence="2" key="1">
    <citation type="submission" date="2022-03" db="EMBL/GenBank/DDBJ databases">
        <authorList>
            <person name="Lindestad O."/>
        </authorList>
    </citation>
    <scope>NUCLEOTIDE SEQUENCE</scope>
</reference>
<dbReference type="Pfam" id="PF07714">
    <property type="entry name" value="PK_Tyr_Ser-Thr"/>
    <property type="match status" value="1"/>
</dbReference>